<proteinExistence type="predicted"/>
<sequence>MVSCIGGQPVGWVERADDGAAPDFFFQYEQHGMRILLAARWCRRREDPQPSCNALVITSTNEVKRNRAGLLDVVAEIIGDLSLHDQPALLGGTVPFVLAVPLGEGNGE</sequence>
<organism evidence="1 2">
    <name type="scientific">Sulfobacillus harzensis</name>
    <dbReference type="NCBI Taxonomy" id="2729629"/>
    <lineage>
        <taxon>Bacteria</taxon>
        <taxon>Bacillati</taxon>
        <taxon>Bacillota</taxon>
        <taxon>Clostridia</taxon>
        <taxon>Eubacteriales</taxon>
        <taxon>Clostridiales Family XVII. Incertae Sedis</taxon>
        <taxon>Sulfobacillus</taxon>
    </lineage>
</organism>
<keyword evidence="2" id="KW-1185">Reference proteome</keyword>
<name>A0A7Y0L502_9FIRM</name>
<dbReference type="RefSeq" id="WP_169100691.1">
    <property type="nucleotide sequence ID" value="NZ_JABBVZ010000051.1"/>
</dbReference>
<reference evidence="1 2" key="1">
    <citation type="submission" date="2020-04" db="EMBL/GenBank/DDBJ databases">
        <authorList>
            <person name="Zhang R."/>
            <person name="Schippers A."/>
        </authorList>
    </citation>
    <scope>NUCLEOTIDE SEQUENCE [LARGE SCALE GENOMIC DNA]</scope>
    <source>
        <strain evidence="1 2">DSM 109850</strain>
    </source>
</reference>
<comment type="caution">
    <text evidence="1">The sequence shown here is derived from an EMBL/GenBank/DDBJ whole genome shotgun (WGS) entry which is preliminary data.</text>
</comment>
<evidence type="ECO:0000313" key="1">
    <source>
        <dbReference type="EMBL" id="NMP23423.1"/>
    </source>
</evidence>
<evidence type="ECO:0000313" key="2">
    <source>
        <dbReference type="Proteomes" id="UP000533476"/>
    </source>
</evidence>
<protein>
    <submittedName>
        <fullName evidence="1">Uncharacterized protein</fullName>
    </submittedName>
</protein>
<dbReference type="AlphaFoldDB" id="A0A7Y0L502"/>
<accession>A0A7Y0L502</accession>
<dbReference type="Proteomes" id="UP000533476">
    <property type="component" value="Unassembled WGS sequence"/>
</dbReference>
<dbReference type="EMBL" id="JABBVZ010000051">
    <property type="protein sequence ID" value="NMP23423.1"/>
    <property type="molecule type" value="Genomic_DNA"/>
</dbReference>
<gene>
    <name evidence="1" type="ORF">HIJ39_13840</name>
</gene>